<proteinExistence type="predicted"/>
<gene>
    <name evidence="2" type="ORF">UT64_C0010G0012</name>
</gene>
<protein>
    <submittedName>
        <fullName evidence="2">Uncharacterized protein</fullName>
    </submittedName>
</protein>
<reference evidence="2 3" key="1">
    <citation type="journal article" date="2015" name="Nature">
        <title>rRNA introns, odd ribosomes, and small enigmatic genomes across a large radiation of phyla.</title>
        <authorList>
            <person name="Brown C.T."/>
            <person name="Hug L.A."/>
            <person name="Thomas B.C."/>
            <person name="Sharon I."/>
            <person name="Castelle C.J."/>
            <person name="Singh A."/>
            <person name="Wilkins M.J."/>
            <person name="Williams K.H."/>
            <person name="Banfield J.F."/>
        </authorList>
    </citation>
    <scope>NUCLEOTIDE SEQUENCE [LARGE SCALE GENOMIC DNA]</scope>
</reference>
<comment type="caution">
    <text evidence="2">The sequence shown here is derived from an EMBL/GenBank/DDBJ whole genome shotgun (WGS) entry which is preliminary data.</text>
</comment>
<feature type="transmembrane region" description="Helical" evidence="1">
    <location>
        <begin position="27"/>
        <end position="56"/>
    </location>
</feature>
<sequence length="117" mass="13131">MLIATSLCWLGWGMILFTINPTTTNLLGFSLFFISLFLAITGTAAIIGFLVRFILLKHELAFRSVKDAFRQSFLFAFLMIAALFLLSKGLFSWTNLVFLIIGLSSLELFLISNKKVV</sequence>
<accession>A0A0G0PZL1</accession>
<keyword evidence="1" id="KW-0472">Membrane</keyword>
<feature type="transmembrane region" description="Helical" evidence="1">
    <location>
        <begin position="92"/>
        <end position="111"/>
    </location>
</feature>
<feature type="transmembrane region" description="Helical" evidence="1">
    <location>
        <begin position="68"/>
        <end position="86"/>
    </location>
</feature>
<evidence type="ECO:0000313" key="3">
    <source>
        <dbReference type="Proteomes" id="UP000034137"/>
    </source>
</evidence>
<name>A0A0G0PZL1_9BACT</name>
<dbReference type="Proteomes" id="UP000034137">
    <property type="component" value="Unassembled WGS sequence"/>
</dbReference>
<keyword evidence="1" id="KW-1133">Transmembrane helix</keyword>
<evidence type="ECO:0000313" key="2">
    <source>
        <dbReference type="EMBL" id="KKR33338.1"/>
    </source>
</evidence>
<organism evidence="2 3">
    <name type="scientific">Candidatus Falkowbacteria bacterium GW2011_GWF2_39_8</name>
    <dbReference type="NCBI Taxonomy" id="1618642"/>
    <lineage>
        <taxon>Bacteria</taxon>
        <taxon>Candidatus Falkowiibacteriota</taxon>
    </lineage>
</organism>
<keyword evidence="1" id="KW-0812">Transmembrane</keyword>
<dbReference type="AlphaFoldDB" id="A0A0G0PZL1"/>
<dbReference type="EMBL" id="LBXO01000010">
    <property type="protein sequence ID" value="KKR33338.1"/>
    <property type="molecule type" value="Genomic_DNA"/>
</dbReference>
<evidence type="ECO:0000256" key="1">
    <source>
        <dbReference type="SAM" id="Phobius"/>
    </source>
</evidence>